<dbReference type="PANTHER" id="PTHR10815">
    <property type="entry name" value="METHYLATED-DNA--PROTEIN-CYSTEINE METHYLTRANSFERASE"/>
    <property type="match status" value="1"/>
</dbReference>
<keyword evidence="12" id="KW-1185">Reference proteome</keyword>
<reference evidence="11 12" key="1">
    <citation type="submission" date="2016-10" db="EMBL/GenBank/DDBJ databases">
        <authorList>
            <person name="de Groot N.N."/>
        </authorList>
    </citation>
    <scope>NUCLEOTIDE SEQUENCE [LARGE SCALE GENOMIC DNA]</scope>
    <source>
        <strain evidence="11 12">DSM 12272</strain>
    </source>
</reference>
<dbReference type="Proteomes" id="UP000198597">
    <property type="component" value="Unassembled WGS sequence"/>
</dbReference>
<dbReference type="Pfam" id="PF02870">
    <property type="entry name" value="Methyltransf_1N"/>
    <property type="match status" value="1"/>
</dbReference>
<dbReference type="InterPro" id="IPR001497">
    <property type="entry name" value="MethylDNA_cys_MeTrfase_AS"/>
</dbReference>
<keyword evidence="4 11" id="KW-0489">Methyltransferase</keyword>
<dbReference type="Gene3D" id="1.10.10.10">
    <property type="entry name" value="Winged helix-like DNA-binding domain superfamily/Winged helix DNA-binding domain"/>
    <property type="match status" value="1"/>
</dbReference>
<dbReference type="STRING" id="94869.SAMN04488529_1146"/>
<dbReference type="InterPro" id="IPR014048">
    <property type="entry name" value="MethylDNA_cys_MeTrfase_DNA-bd"/>
</dbReference>
<proteinExistence type="inferred from homology"/>
<keyword evidence="7" id="KW-0234">DNA repair</keyword>
<comment type="catalytic activity">
    <reaction evidence="1">
        <text>a 4-O-methyl-thymidine in DNA + L-cysteinyl-[protein] = a thymidine in DNA + S-methyl-L-cysteinyl-[protein]</text>
        <dbReference type="Rhea" id="RHEA:53428"/>
        <dbReference type="Rhea" id="RHEA-COMP:10131"/>
        <dbReference type="Rhea" id="RHEA-COMP:10132"/>
        <dbReference type="Rhea" id="RHEA-COMP:13555"/>
        <dbReference type="Rhea" id="RHEA-COMP:13556"/>
        <dbReference type="ChEBI" id="CHEBI:29950"/>
        <dbReference type="ChEBI" id="CHEBI:82612"/>
        <dbReference type="ChEBI" id="CHEBI:137386"/>
        <dbReference type="ChEBI" id="CHEBI:137387"/>
        <dbReference type="EC" id="2.1.1.63"/>
    </reaction>
</comment>
<comment type="catalytic activity">
    <reaction evidence="8">
        <text>a 6-O-methyl-2'-deoxyguanosine in DNA + L-cysteinyl-[protein] = S-methyl-L-cysteinyl-[protein] + a 2'-deoxyguanosine in DNA</text>
        <dbReference type="Rhea" id="RHEA:24000"/>
        <dbReference type="Rhea" id="RHEA-COMP:10131"/>
        <dbReference type="Rhea" id="RHEA-COMP:10132"/>
        <dbReference type="Rhea" id="RHEA-COMP:11367"/>
        <dbReference type="Rhea" id="RHEA-COMP:11368"/>
        <dbReference type="ChEBI" id="CHEBI:29950"/>
        <dbReference type="ChEBI" id="CHEBI:82612"/>
        <dbReference type="ChEBI" id="CHEBI:85445"/>
        <dbReference type="ChEBI" id="CHEBI:85448"/>
        <dbReference type="EC" id="2.1.1.63"/>
    </reaction>
</comment>
<dbReference type="Gene3D" id="3.30.160.70">
    <property type="entry name" value="Methylated DNA-protein cysteine methyltransferase domain"/>
    <property type="match status" value="1"/>
</dbReference>
<feature type="domain" description="Methylguanine DNA methyltransferase ribonuclease-like" evidence="10">
    <location>
        <begin position="4"/>
        <end position="73"/>
    </location>
</feature>
<dbReference type="FunFam" id="1.10.10.10:FF:000214">
    <property type="entry name" value="Methylated-DNA--protein-cysteine methyltransferase"/>
    <property type="match status" value="1"/>
</dbReference>
<dbReference type="PANTHER" id="PTHR10815:SF5">
    <property type="entry name" value="METHYLATED-DNA--PROTEIN-CYSTEINE METHYLTRANSFERASE"/>
    <property type="match status" value="1"/>
</dbReference>
<dbReference type="OrthoDB" id="9802228at2"/>
<evidence type="ECO:0000256" key="1">
    <source>
        <dbReference type="ARBA" id="ARBA00001286"/>
    </source>
</evidence>
<dbReference type="SUPFAM" id="SSF53155">
    <property type="entry name" value="Methylated DNA-protein cysteine methyltransferase domain"/>
    <property type="match status" value="1"/>
</dbReference>
<organism evidence="11 12">
    <name type="scientific">Clostridium gasigenes</name>
    <dbReference type="NCBI Taxonomy" id="94869"/>
    <lineage>
        <taxon>Bacteria</taxon>
        <taxon>Bacillati</taxon>
        <taxon>Bacillota</taxon>
        <taxon>Clostridia</taxon>
        <taxon>Eubacteriales</taxon>
        <taxon>Clostridiaceae</taxon>
        <taxon>Clostridium</taxon>
    </lineage>
</organism>
<evidence type="ECO:0000313" key="12">
    <source>
        <dbReference type="Proteomes" id="UP000198597"/>
    </source>
</evidence>
<keyword evidence="5 11" id="KW-0808">Transferase</keyword>
<dbReference type="GO" id="GO:0006281">
    <property type="term" value="P:DNA repair"/>
    <property type="evidence" value="ECO:0007669"/>
    <property type="project" value="UniProtKB-KW"/>
</dbReference>
<evidence type="ECO:0000259" key="9">
    <source>
        <dbReference type="Pfam" id="PF01035"/>
    </source>
</evidence>
<dbReference type="NCBIfam" id="TIGR00589">
    <property type="entry name" value="ogt"/>
    <property type="match status" value="1"/>
</dbReference>
<sequence>MKEVYDYIETQIGKVYIVMNEVGVIRIEVIESKWQEFIKNNSDINIDKEFCTDAVKQMDEYFKGERKEFNLPIVIEGTIFRKEVWRALMEIPYGETRSYSYIAKEINNEKAIRAIGQANKSNSLPIIIPCHRVIGKNNKLRGYAGDNIDVQLKLIELEKTYK</sequence>
<dbReference type="InterPro" id="IPR036631">
    <property type="entry name" value="MGMT_N_sf"/>
</dbReference>
<evidence type="ECO:0000259" key="10">
    <source>
        <dbReference type="Pfam" id="PF02870"/>
    </source>
</evidence>
<evidence type="ECO:0000256" key="3">
    <source>
        <dbReference type="ARBA" id="ARBA00011918"/>
    </source>
</evidence>
<dbReference type="PROSITE" id="PS00374">
    <property type="entry name" value="MGMT"/>
    <property type="match status" value="1"/>
</dbReference>
<dbReference type="EMBL" id="FNJM01000014">
    <property type="protein sequence ID" value="SDP72707.1"/>
    <property type="molecule type" value="Genomic_DNA"/>
</dbReference>
<protein>
    <recommendedName>
        <fullName evidence="3">methylated-DNA--[protein]-cysteine S-methyltransferase</fullName>
        <ecNumber evidence="3">2.1.1.63</ecNumber>
    </recommendedName>
</protein>
<evidence type="ECO:0000256" key="7">
    <source>
        <dbReference type="ARBA" id="ARBA00023204"/>
    </source>
</evidence>
<feature type="domain" description="Methylated-DNA-[protein]-cysteine S-methyltransferase DNA binding" evidence="9">
    <location>
        <begin position="80"/>
        <end position="159"/>
    </location>
</feature>
<evidence type="ECO:0000256" key="8">
    <source>
        <dbReference type="ARBA" id="ARBA00049348"/>
    </source>
</evidence>
<dbReference type="SUPFAM" id="SSF46767">
    <property type="entry name" value="Methylated DNA-protein cysteine methyltransferase, C-terminal domain"/>
    <property type="match status" value="1"/>
</dbReference>
<evidence type="ECO:0000256" key="6">
    <source>
        <dbReference type="ARBA" id="ARBA00022763"/>
    </source>
</evidence>
<dbReference type="InterPro" id="IPR008332">
    <property type="entry name" value="MethylG_MeTrfase_N"/>
</dbReference>
<dbReference type="CDD" id="cd06445">
    <property type="entry name" value="ATase"/>
    <property type="match status" value="1"/>
</dbReference>
<dbReference type="Pfam" id="PF01035">
    <property type="entry name" value="DNA_binding_1"/>
    <property type="match status" value="1"/>
</dbReference>
<dbReference type="InterPro" id="IPR036388">
    <property type="entry name" value="WH-like_DNA-bd_sf"/>
</dbReference>
<evidence type="ECO:0000256" key="5">
    <source>
        <dbReference type="ARBA" id="ARBA00022679"/>
    </source>
</evidence>
<gene>
    <name evidence="11" type="ORF">SAMN04488529_1146</name>
</gene>
<dbReference type="InterPro" id="IPR036217">
    <property type="entry name" value="MethylDNA_cys_MeTrfase_DNAb"/>
</dbReference>
<dbReference type="GO" id="GO:0003908">
    <property type="term" value="F:methylated-DNA-[protein]-cysteine S-methyltransferase activity"/>
    <property type="evidence" value="ECO:0007669"/>
    <property type="project" value="UniProtKB-EC"/>
</dbReference>
<dbReference type="GO" id="GO:0032259">
    <property type="term" value="P:methylation"/>
    <property type="evidence" value="ECO:0007669"/>
    <property type="project" value="UniProtKB-KW"/>
</dbReference>
<comment type="similarity">
    <text evidence="2">Belongs to the MGMT family.</text>
</comment>
<accession>A0A1H0V2K7</accession>
<dbReference type="EC" id="2.1.1.63" evidence="3"/>
<dbReference type="RefSeq" id="WP_089972040.1">
    <property type="nucleotide sequence ID" value="NZ_FNJM01000014.1"/>
</dbReference>
<keyword evidence="6" id="KW-0227">DNA damage</keyword>
<evidence type="ECO:0000313" key="11">
    <source>
        <dbReference type="EMBL" id="SDP72707.1"/>
    </source>
</evidence>
<evidence type="ECO:0000256" key="2">
    <source>
        <dbReference type="ARBA" id="ARBA00008711"/>
    </source>
</evidence>
<evidence type="ECO:0000256" key="4">
    <source>
        <dbReference type="ARBA" id="ARBA00022603"/>
    </source>
</evidence>
<name>A0A1H0V2K7_9CLOT</name>
<dbReference type="AlphaFoldDB" id="A0A1H0V2K7"/>